<dbReference type="EMBL" id="FNDI01000021">
    <property type="protein sequence ID" value="SDI64747.1"/>
    <property type="molecule type" value="Genomic_DNA"/>
</dbReference>
<dbReference type="Proteomes" id="UP000198900">
    <property type="component" value="Unassembled WGS sequence"/>
</dbReference>
<keyword evidence="2" id="KW-1185">Reference proteome</keyword>
<protein>
    <submittedName>
        <fullName evidence="1">Uncharacterized protein</fullName>
    </submittedName>
</protein>
<gene>
    <name evidence="1" type="ORF">SAMN04487926_12129</name>
</gene>
<dbReference type="RefSeq" id="WP_091784989.1">
    <property type="nucleotide sequence ID" value="NZ_FNDI01000021.1"/>
</dbReference>
<organism evidence="1 2">
    <name type="scientific">Paraburkholderia steynii</name>
    <dbReference type="NCBI Taxonomy" id="1245441"/>
    <lineage>
        <taxon>Bacteria</taxon>
        <taxon>Pseudomonadati</taxon>
        <taxon>Pseudomonadota</taxon>
        <taxon>Betaproteobacteria</taxon>
        <taxon>Burkholderiales</taxon>
        <taxon>Burkholderiaceae</taxon>
        <taxon>Paraburkholderia</taxon>
    </lineage>
</organism>
<accession>A0A7Z7BEF2</accession>
<reference evidence="1" key="1">
    <citation type="submission" date="2016-10" db="EMBL/GenBank/DDBJ databases">
        <authorList>
            <person name="Varghese N."/>
            <person name="Submissions S."/>
        </authorList>
    </citation>
    <scope>NUCLEOTIDE SEQUENCE [LARGE SCALE GENOMIC DNA]</scope>
    <source>
        <strain evidence="1">YR281</strain>
    </source>
</reference>
<comment type="caution">
    <text evidence="1">The sequence shown here is derived from an EMBL/GenBank/DDBJ whole genome shotgun (WGS) entry which is preliminary data.</text>
</comment>
<dbReference type="AlphaFoldDB" id="A0A7Z7BEF2"/>
<evidence type="ECO:0000313" key="2">
    <source>
        <dbReference type="Proteomes" id="UP000198900"/>
    </source>
</evidence>
<proteinExistence type="predicted"/>
<sequence>MKTQFFDVFEVAEDGVLGASVGVCTASSERAAVAQFGDELHFAAFPHEVVTRVAAEAAYFVGLMQ</sequence>
<name>A0A7Z7BEF2_9BURK</name>
<evidence type="ECO:0000313" key="1">
    <source>
        <dbReference type="EMBL" id="SDI64747.1"/>
    </source>
</evidence>